<evidence type="ECO:0000313" key="1">
    <source>
        <dbReference type="EMBL" id="SLM36306.1"/>
    </source>
</evidence>
<dbReference type="InterPro" id="IPR038883">
    <property type="entry name" value="AN11006-like"/>
</dbReference>
<evidence type="ECO:0008006" key="3">
    <source>
        <dbReference type="Google" id="ProtNLM"/>
    </source>
</evidence>
<name>A0A1W5CZN3_9LECA</name>
<organism evidence="1 2">
    <name type="scientific">Lasallia pustulata</name>
    <dbReference type="NCBI Taxonomy" id="136370"/>
    <lineage>
        <taxon>Eukaryota</taxon>
        <taxon>Fungi</taxon>
        <taxon>Dikarya</taxon>
        <taxon>Ascomycota</taxon>
        <taxon>Pezizomycotina</taxon>
        <taxon>Lecanoromycetes</taxon>
        <taxon>OSLEUM clade</taxon>
        <taxon>Umbilicariomycetidae</taxon>
        <taxon>Umbilicariales</taxon>
        <taxon>Umbilicariaceae</taxon>
        <taxon>Lasallia</taxon>
    </lineage>
</organism>
<dbReference type="AlphaFoldDB" id="A0A1W5CZN3"/>
<dbReference type="PANTHER" id="PTHR42085">
    <property type="entry name" value="F-BOX DOMAIN-CONTAINING PROTEIN"/>
    <property type="match status" value="1"/>
</dbReference>
<dbReference type="EMBL" id="FWEW01001042">
    <property type="protein sequence ID" value="SLM36306.1"/>
    <property type="molecule type" value="Genomic_DNA"/>
</dbReference>
<keyword evidence="2" id="KW-1185">Reference proteome</keyword>
<sequence length="215" mass="25030">MAALNNTISPFFSLPAEVRNIIYRHLLIGGRAATAAPYAQILRTCKRINHEAAGILYAENVFRLFIDWRNVLVYKFPLFSFDKSFISPDVPDLSYVPPPFSTDIPLHRVEKLAVYIRGLFKTHQYEYLVVEKLIRNVLRLCRHWPKHHALKKLSTSIFWLAPANFDRNAYLTDPLEEEMILGPFFELQNIESVTIRGAMRARDAMHGEHEWEDVF</sequence>
<accession>A0A1W5CZN3</accession>
<proteinExistence type="predicted"/>
<evidence type="ECO:0000313" key="2">
    <source>
        <dbReference type="Proteomes" id="UP000192927"/>
    </source>
</evidence>
<reference evidence="2" key="1">
    <citation type="submission" date="2017-03" db="EMBL/GenBank/DDBJ databases">
        <authorList>
            <person name="Sharma R."/>
            <person name="Thines M."/>
        </authorList>
    </citation>
    <scope>NUCLEOTIDE SEQUENCE [LARGE SCALE GENOMIC DNA]</scope>
</reference>
<dbReference type="Proteomes" id="UP000192927">
    <property type="component" value="Unassembled WGS sequence"/>
</dbReference>
<dbReference type="PANTHER" id="PTHR42085:SF2">
    <property type="entry name" value="F-BOX DOMAIN-CONTAINING PROTEIN"/>
    <property type="match status" value="1"/>
</dbReference>
<protein>
    <recommendedName>
        <fullName evidence="3">F-box domain-containing protein</fullName>
    </recommendedName>
</protein>